<proteinExistence type="predicted"/>
<feature type="coiled-coil region" evidence="1">
    <location>
        <begin position="1"/>
        <end position="35"/>
    </location>
</feature>
<keyword evidence="3" id="KW-1185">Reference proteome</keyword>
<gene>
    <name evidence="2" type="ORF">FN960_02845</name>
</gene>
<dbReference type="RefSeq" id="WP_143846851.1">
    <property type="nucleotide sequence ID" value="NZ_VLXZ01000001.1"/>
</dbReference>
<evidence type="ECO:0008006" key="4">
    <source>
        <dbReference type="Google" id="ProtNLM"/>
    </source>
</evidence>
<accession>A0A554A492</accession>
<keyword evidence="1" id="KW-0175">Coiled coil</keyword>
<dbReference type="Proteomes" id="UP000318521">
    <property type="component" value="Unassembled WGS sequence"/>
</dbReference>
<evidence type="ECO:0000313" key="2">
    <source>
        <dbReference type="EMBL" id="TSB48507.1"/>
    </source>
</evidence>
<evidence type="ECO:0000256" key="1">
    <source>
        <dbReference type="SAM" id="Coils"/>
    </source>
</evidence>
<evidence type="ECO:0000313" key="3">
    <source>
        <dbReference type="Proteomes" id="UP000318521"/>
    </source>
</evidence>
<sequence>MGQHKADKQELNQIIQEYEATIETYKDNMNVVEQLAYNINFNVSNNIDMAIEAKEDIELVKRYWEGMVEADETAKNDYSHAQSGLLLYNSTITEFLEALGQGGENIGALNVEHLMNVINQDNLLTETLLSKMESGIPLTYAEREILYGYIQDVVLTDEMRRDAAAIASMMNEGEIGLLEDHINYTVLETEASFDEEIARIQAYLFSGNLDSSQHHADYETQKKLQMYLEMLQNHKVVLADLRNDLERGGGNEITGDPLFGKVELDYQLSDNGNHHTLSSDVFFSIYQYDNMTREEYINMPNDRVSRANSSVIEYYSGGLAGLQLQNDQYESLRGQQVNLSQETATAELSSFLASNLAGRAAPVVDIAGAYADYMAERGELNRRIEFQEAEMLTTNLNMEVLISRQEVPGWEGLKGDDVNITVQPTFSTMNILDRWKYASLIMEDVPYPDNLIRDQDWMGVSEFALSDVAELDQNYPGLTNYIFDGDIPIDQETLNALNLDTE</sequence>
<protein>
    <recommendedName>
        <fullName evidence="4">LXG domain-containing protein</fullName>
    </recommendedName>
</protein>
<reference evidence="2 3" key="1">
    <citation type="submission" date="2019-07" db="EMBL/GenBank/DDBJ databases">
        <authorList>
            <person name="Park Y.J."/>
            <person name="Jeong S.E."/>
            <person name="Jung H.S."/>
        </authorList>
    </citation>
    <scope>NUCLEOTIDE SEQUENCE [LARGE SCALE GENOMIC DNA]</scope>
    <source>
        <strain evidence="3">P16(2019)</strain>
    </source>
</reference>
<dbReference type="EMBL" id="VLXZ01000001">
    <property type="protein sequence ID" value="TSB48507.1"/>
    <property type="molecule type" value="Genomic_DNA"/>
</dbReference>
<dbReference type="OrthoDB" id="2865074at2"/>
<comment type="caution">
    <text evidence="2">The sequence shown here is derived from an EMBL/GenBank/DDBJ whole genome shotgun (WGS) entry which is preliminary data.</text>
</comment>
<organism evidence="2 3">
    <name type="scientific">Alkalicoccobacillus porphyridii</name>
    <dbReference type="NCBI Taxonomy" id="2597270"/>
    <lineage>
        <taxon>Bacteria</taxon>
        <taxon>Bacillati</taxon>
        <taxon>Bacillota</taxon>
        <taxon>Bacilli</taxon>
        <taxon>Bacillales</taxon>
        <taxon>Bacillaceae</taxon>
        <taxon>Alkalicoccobacillus</taxon>
    </lineage>
</organism>
<dbReference type="AlphaFoldDB" id="A0A554A492"/>
<name>A0A554A492_9BACI</name>